<dbReference type="PANTHER" id="PTHR10003">
    <property type="entry name" value="SUPEROXIDE DISMUTASE CU-ZN -RELATED"/>
    <property type="match status" value="1"/>
</dbReference>
<comment type="similarity">
    <text evidence="1 9">Belongs to the Cu-Zn superoxide dismutase family.</text>
</comment>
<dbReference type="PRINTS" id="PR00068">
    <property type="entry name" value="CUZNDISMTASE"/>
</dbReference>
<comment type="caution">
    <text evidence="12">The sequence shown here is derived from an EMBL/GenBank/DDBJ whole genome shotgun (WGS) entry which is preliminary data.</text>
</comment>
<proteinExistence type="inferred from homology"/>
<keyword evidence="4" id="KW-0049">Antioxidant</keyword>
<feature type="region of interest" description="Disordered" evidence="10">
    <location>
        <begin position="1"/>
        <end position="21"/>
    </location>
</feature>
<evidence type="ECO:0000313" key="12">
    <source>
        <dbReference type="EMBL" id="CAE6426592.1"/>
    </source>
</evidence>
<organism evidence="12 13">
    <name type="scientific">Rhizoctonia solani</name>
    <dbReference type="NCBI Taxonomy" id="456999"/>
    <lineage>
        <taxon>Eukaryota</taxon>
        <taxon>Fungi</taxon>
        <taxon>Dikarya</taxon>
        <taxon>Basidiomycota</taxon>
        <taxon>Agaricomycotina</taxon>
        <taxon>Agaricomycetes</taxon>
        <taxon>Cantharellales</taxon>
        <taxon>Ceratobasidiaceae</taxon>
        <taxon>Rhizoctonia</taxon>
    </lineage>
</organism>
<gene>
    <name evidence="12" type="ORF">RDB_LOCUS55864</name>
</gene>
<dbReference type="GO" id="GO:0004784">
    <property type="term" value="F:superoxide dismutase activity"/>
    <property type="evidence" value="ECO:0007669"/>
    <property type="project" value="UniProtKB-EC"/>
</dbReference>
<name>A0A8H2XH67_9AGAM</name>
<evidence type="ECO:0000259" key="11">
    <source>
        <dbReference type="Pfam" id="PF00080"/>
    </source>
</evidence>
<dbReference type="FunFam" id="2.60.40.200:FF:000001">
    <property type="entry name" value="Superoxide dismutase [Cu-Zn]"/>
    <property type="match status" value="1"/>
</dbReference>
<keyword evidence="6 9" id="KW-0186">Copper</keyword>
<dbReference type="InterPro" id="IPR018152">
    <property type="entry name" value="SOD_Cu/Zn_BS"/>
</dbReference>
<feature type="domain" description="Superoxide dismutase copper/zinc binding" evidence="11">
    <location>
        <begin position="271"/>
        <end position="406"/>
    </location>
</feature>
<evidence type="ECO:0000313" key="13">
    <source>
        <dbReference type="Proteomes" id="UP000663826"/>
    </source>
</evidence>
<evidence type="ECO:0000256" key="2">
    <source>
        <dbReference type="ARBA" id="ARBA00022723"/>
    </source>
</evidence>
<keyword evidence="7" id="KW-1015">Disulfide bond</keyword>
<keyword evidence="3 9" id="KW-0862">Zinc</keyword>
<dbReference type="EMBL" id="CAJMWQ010000989">
    <property type="protein sequence ID" value="CAE6426592.1"/>
    <property type="molecule type" value="Genomic_DNA"/>
</dbReference>
<dbReference type="GO" id="GO:0005507">
    <property type="term" value="F:copper ion binding"/>
    <property type="evidence" value="ECO:0007669"/>
    <property type="project" value="InterPro"/>
</dbReference>
<dbReference type="InterPro" id="IPR024134">
    <property type="entry name" value="SOD_Cu/Zn_/chaperone"/>
</dbReference>
<comment type="catalytic activity">
    <reaction evidence="8 9">
        <text>2 superoxide + 2 H(+) = H2O2 + O2</text>
        <dbReference type="Rhea" id="RHEA:20696"/>
        <dbReference type="ChEBI" id="CHEBI:15378"/>
        <dbReference type="ChEBI" id="CHEBI:15379"/>
        <dbReference type="ChEBI" id="CHEBI:16240"/>
        <dbReference type="ChEBI" id="CHEBI:18421"/>
        <dbReference type="EC" id="1.15.1.1"/>
    </reaction>
</comment>
<keyword evidence="2 9" id="KW-0479">Metal-binding</keyword>
<evidence type="ECO:0000256" key="5">
    <source>
        <dbReference type="ARBA" id="ARBA00023002"/>
    </source>
</evidence>
<evidence type="ECO:0000256" key="8">
    <source>
        <dbReference type="ARBA" id="ARBA00049204"/>
    </source>
</evidence>
<dbReference type="InterPro" id="IPR036423">
    <property type="entry name" value="SOD-like_Cu/Zn_dom_sf"/>
</dbReference>
<dbReference type="InterPro" id="IPR001424">
    <property type="entry name" value="SOD_Cu_Zn_dom"/>
</dbReference>
<dbReference type="AlphaFoldDB" id="A0A8H2XH67"/>
<dbReference type="CDD" id="cd00305">
    <property type="entry name" value="Cu-Zn_Superoxide_Dismutase"/>
    <property type="match status" value="2"/>
</dbReference>
<comment type="cofactor">
    <cofactor evidence="9">
        <name>Zn(2+)</name>
        <dbReference type="ChEBI" id="CHEBI:29105"/>
    </cofactor>
    <text evidence="9">Binds 1 zinc ion per subunit.</text>
</comment>
<accession>A0A8H2XH67</accession>
<comment type="function">
    <text evidence="9">Destroys radicals which are normally produced within the cells and which are toxic to biological systems.</text>
</comment>
<comment type="cofactor">
    <cofactor evidence="9">
        <name>Cu cation</name>
        <dbReference type="ChEBI" id="CHEBI:23378"/>
    </cofactor>
    <text evidence="9">Binds 1 copper ion per subunit.</text>
</comment>
<keyword evidence="5 9" id="KW-0560">Oxidoreductase</keyword>
<dbReference type="SUPFAM" id="SSF49329">
    <property type="entry name" value="Cu,Zn superoxide dismutase-like"/>
    <property type="match status" value="2"/>
</dbReference>
<evidence type="ECO:0000256" key="1">
    <source>
        <dbReference type="ARBA" id="ARBA00010457"/>
    </source>
</evidence>
<evidence type="ECO:0000256" key="7">
    <source>
        <dbReference type="ARBA" id="ARBA00023157"/>
    </source>
</evidence>
<feature type="domain" description="Superoxide dismutase copper/zinc binding" evidence="11">
    <location>
        <begin position="82"/>
        <end position="218"/>
    </location>
</feature>
<evidence type="ECO:0000256" key="4">
    <source>
        <dbReference type="ARBA" id="ARBA00022862"/>
    </source>
</evidence>
<evidence type="ECO:0000256" key="10">
    <source>
        <dbReference type="SAM" id="MobiDB-lite"/>
    </source>
</evidence>
<protein>
    <recommendedName>
        <fullName evidence="9">Superoxide dismutase [Cu-Zn]</fullName>
        <ecNumber evidence="9">1.15.1.1</ecNumber>
    </recommendedName>
</protein>
<dbReference type="PROSITE" id="PS00087">
    <property type="entry name" value="SOD_CU_ZN_1"/>
    <property type="match status" value="2"/>
</dbReference>
<dbReference type="Proteomes" id="UP000663826">
    <property type="component" value="Unassembled WGS sequence"/>
</dbReference>
<reference evidence="12" key="1">
    <citation type="submission" date="2021-01" db="EMBL/GenBank/DDBJ databases">
        <authorList>
            <person name="Kaushik A."/>
        </authorList>
    </citation>
    <scope>NUCLEOTIDE SEQUENCE</scope>
    <source>
        <strain evidence="12">AG1-1B</strain>
    </source>
</reference>
<dbReference type="EC" id="1.15.1.1" evidence="9"/>
<evidence type="ECO:0000256" key="6">
    <source>
        <dbReference type="ARBA" id="ARBA00023008"/>
    </source>
</evidence>
<dbReference type="FunFam" id="2.60.40.200:FF:000003">
    <property type="entry name" value="Superoxide dismutase [Cu-Zn], chloroplastic"/>
    <property type="match status" value="1"/>
</dbReference>
<evidence type="ECO:0000256" key="9">
    <source>
        <dbReference type="RuleBase" id="RU000393"/>
    </source>
</evidence>
<dbReference type="Gene3D" id="2.60.40.200">
    <property type="entry name" value="Superoxide dismutase, copper/zinc binding domain"/>
    <property type="match status" value="2"/>
</dbReference>
<evidence type="ECO:0000256" key="3">
    <source>
        <dbReference type="ARBA" id="ARBA00022833"/>
    </source>
</evidence>
<sequence length="416" mass="42735">MKSEEESRPASGTPYETRGRGSAFGKVKTLATLGIFVLSGFLGYHAGNLSRIVSSDYFGGPPGTPGRLAYAVAYVKGPNSNVTGVVHFSQSSPTGPVFITGELKNLDPNAERGFHIHEYGDITDGCMSSGSHYNPFGTTHGGPKDLKRHVGDLGNIRSDAYGVAKLDFSDSVIGLLGPLSIIGRTVLVHTGTDDLGRGSNEDSLKTGNAGGRAACGIIGTTLSFIMFGKVKFVAAFALLAFSSASAKLTCEVKKDVYAKAVLKDANGTTIGVVNLYQASNLDPVKITADLKGLGAEGKKGFHVHEFGDLSNGCASAGGHFNPYSKQHGGPDATERHAGDLGNIVAAADGTSKVNVEDKHISLHGGKTGIIGRAIVLHAGEDDLGKGGQSDSLTTGHAGARLACGVIGYAAPPAPAA</sequence>
<dbReference type="PROSITE" id="PS00332">
    <property type="entry name" value="SOD_CU_ZN_2"/>
    <property type="match status" value="2"/>
</dbReference>
<dbReference type="Pfam" id="PF00080">
    <property type="entry name" value="Sod_Cu"/>
    <property type="match status" value="2"/>
</dbReference>